<accession>B5GU09</accession>
<evidence type="ECO:0000313" key="5">
    <source>
        <dbReference type="Proteomes" id="UP000002357"/>
    </source>
</evidence>
<dbReference type="Pfam" id="PF18157">
    <property type="entry name" value="MID_pPIWI_RE"/>
    <property type="match status" value="1"/>
</dbReference>
<dbReference type="AlphaFoldDB" id="B5GU09"/>
<dbReference type="KEGG" id="sclf:BB341_25785"/>
<dbReference type="RefSeq" id="WP_003955311.1">
    <property type="nucleotide sequence ID" value="NZ_CM000913.1"/>
</dbReference>
<dbReference type="Pfam" id="PF13111">
    <property type="entry name" value="pPIWI_RE_X"/>
    <property type="match status" value="1"/>
</dbReference>
<proteinExistence type="predicted"/>
<protein>
    <recommendedName>
        <fullName evidence="6">DUF3893 domain-containing protein</fullName>
    </recommendedName>
</protein>
<reference evidence="4 5" key="1">
    <citation type="journal article" date="2010" name="Genome Biol. Evol.">
        <title>The sequence of a 1.8-mb bacterial linear plasmid reveals a rich evolutionary reservoir of secondary metabolic pathways.</title>
        <authorList>
            <person name="Medema M.H."/>
            <person name="Trefzer A."/>
            <person name="Kovalchuk A."/>
            <person name="van den Berg M."/>
            <person name="Mueller U."/>
            <person name="Heijne W."/>
            <person name="Wu L."/>
            <person name="Alam M.T."/>
            <person name="Ronning C.M."/>
            <person name="Nierman W.C."/>
            <person name="Bovenberg R.A.L."/>
            <person name="Breitling R."/>
            <person name="Takano E."/>
        </authorList>
    </citation>
    <scope>NUCLEOTIDE SEQUENCE [LARGE SCALE GENOMIC DNA]</scope>
    <source>
        <strain evidence="5">ATCC 27064 / DSM 738 / JCM 4710 / NBRC 13307 / NCIMB 12785 / NRRL 3585 / VKM Ac-602</strain>
    </source>
</reference>
<dbReference type="eggNOG" id="ENOG5033PH1">
    <property type="taxonomic scope" value="Bacteria"/>
</dbReference>
<dbReference type="OrthoDB" id="4561883at2"/>
<dbReference type="STRING" id="1901.BB341_25785"/>
<gene>
    <name evidence="4" type="ORF">SCLAV_0406</name>
</gene>
<keyword evidence="5" id="KW-1185">Reference proteome</keyword>
<evidence type="ECO:0000259" key="2">
    <source>
        <dbReference type="Pfam" id="PF13111"/>
    </source>
</evidence>
<dbReference type="EMBL" id="CM000913">
    <property type="protein sequence ID" value="EFG05482.1"/>
    <property type="molecule type" value="Genomic_DNA"/>
</dbReference>
<feature type="domain" description="pPIWI-RE module N-terminal" evidence="2">
    <location>
        <begin position="6"/>
        <end position="365"/>
    </location>
</feature>
<evidence type="ECO:0000259" key="3">
    <source>
        <dbReference type="Pfam" id="PF18157"/>
    </source>
</evidence>
<dbReference type="GeneID" id="93732898"/>
<feature type="domain" description="Prokaryotic pPIWI-RE MID" evidence="3">
    <location>
        <begin position="419"/>
        <end position="526"/>
    </location>
</feature>
<sequence>MLITLAYRIPRENLADLLGTVTAYPLTKEFAAVWGDLPRTGRRSRQPYSALSTGLVTATGQPVRLFGEEDLDDGERATGSRMLLLTTDNALDYRLRVAVRAWERHIRKGEGTAELADFLPEPDIERSFAEFMTFRPGMVPTAPNWVFRTAAWQITRQLAGEPLRVDGRRSPLALRMDTDGSLLAWDRRDLIVNRSGSAFSMARVSARLITRAGVDDAVVCFDAHLSRVSPQGHWAKHVWIDRGDAGKTVLRLPLLRSLDKQTERWRSDLNPAIVKILEACQLLPLSIPDTLPDVPDLIRPHMAGSRFHALGSGPGPRFMLRLHEHIVRMLPGLVPLTYETDRRIKLLNPVKRYPVGGPPAAGVGSTGYERVTLVCVYSTPEARQRMLDELGELAGRPVSPDPDSSTPVAINDRLDILARHCPDLLAHETANRAALLDSLRLSSGPGHLVAAWLETEYHPAAERPALDAKPHLRRLLGHLGIPTQFLATDPLELPDEASHRSAETKKHAARAALRDLLRSSGVLDDRLLTALTGERLPNRLDRRALLVGIHMRRQQTGESSSPLVLIMVAMYVDPDALEPWRALVYSDRRRAWVRAAEGTADFYAGPIGTTRLGRSQEKAERTREEVEDRLRALCTVTHVDIPVVIFADTRSTRTVWPGLQDSKLGLGPLPGDGLHERGADVAVVRLSTDIKEIGRPVTRREKANMPKDPLQPAAPDRKVYRLAESGVNSWLLAGRSVTIKSKGGDRGARYTRWTLPTELRSELRVPWHAYTAREILVVRSGTWSPESLAALTARLCDQSVSWDDRTTLPGPLHLATVIDEDHPEYRASTEDEGDEV</sequence>
<organism evidence="4 5">
    <name type="scientific">Streptomyces clavuligerus</name>
    <dbReference type="NCBI Taxonomy" id="1901"/>
    <lineage>
        <taxon>Bacteria</taxon>
        <taxon>Bacillati</taxon>
        <taxon>Actinomycetota</taxon>
        <taxon>Actinomycetes</taxon>
        <taxon>Kitasatosporales</taxon>
        <taxon>Streptomycetaceae</taxon>
        <taxon>Streptomyces</taxon>
    </lineage>
</organism>
<dbReference type="InterPro" id="IPR024996">
    <property type="entry name" value="RNaseH_pPIWI_RE"/>
</dbReference>
<dbReference type="Pfam" id="PF13032">
    <property type="entry name" value="RNaseH_pPIWI_RE"/>
    <property type="match status" value="1"/>
</dbReference>
<name>B5GU09_STRCL</name>
<feature type="domain" description="pPIWI-RE RNaseH" evidence="1">
    <location>
        <begin position="546"/>
        <end position="824"/>
    </location>
</feature>
<evidence type="ECO:0000313" key="4">
    <source>
        <dbReference type="EMBL" id="EFG05482.1"/>
    </source>
</evidence>
<evidence type="ECO:0008006" key="6">
    <source>
        <dbReference type="Google" id="ProtNLM"/>
    </source>
</evidence>
<dbReference type="InterPro" id="IPR040496">
    <property type="entry name" value="MID_pPIWI_RE"/>
</dbReference>
<evidence type="ECO:0000259" key="1">
    <source>
        <dbReference type="Pfam" id="PF13032"/>
    </source>
</evidence>
<dbReference type="InterPro" id="IPR025085">
    <property type="entry name" value="pPIWI_RE_X"/>
</dbReference>
<dbReference type="Proteomes" id="UP000002357">
    <property type="component" value="Chromosome"/>
</dbReference>